<protein>
    <submittedName>
        <fullName evidence="2">Uncharacterized protein</fullName>
    </submittedName>
</protein>
<accession>A0A4Z2F808</accession>
<proteinExistence type="predicted"/>
<dbReference type="Proteomes" id="UP000314294">
    <property type="component" value="Unassembled WGS sequence"/>
</dbReference>
<keyword evidence="3" id="KW-1185">Reference proteome</keyword>
<feature type="region of interest" description="Disordered" evidence="1">
    <location>
        <begin position="1"/>
        <end position="42"/>
    </location>
</feature>
<organism evidence="2 3">
    <name type="scientific">Liparis tanakae</name>
    <name type="common">Tanaka's snailfish</name>
    <dbReference type="NCBI Taxonomy" id="230148"/>
    <lineage>
        <taxon>Eukaryota</taxon>
        <taxon>Metazoa</taxon>
        <taxon>Chordata</taxon>
        <taxon>Craniata</taxon>
        <taxon>Vertebrata</taxon>
        <taxon>Euteleostomi</taxon>
        <taxon>Actinopterygii</taxon>
        <taxon>Neopterygii</taxon>
        <taxon>Teleostei</taxon>
        <taxon>Neoteleostei</taxon>
        <taxon>Acanthomorphata</taxon>
        <taxon>Eupercaria</taxon>
        <taxon>Perciformes</taxon>
        <taxon>Cottioidei</taxon>
        <taxon>Cottales</taxon>
        <taxon>Liparidae</taxon>
        <taxon>Liparis</taxon>
    </lineage>
</organism>
<dbReference type="AlphaFoldDB" id="A0A4Z2F808"/>
<sequence length="88" mass="9423">MWELLGSNSPLGTSSEGKEPGLAWSPAPGSGDAPWLSSGSEASHNSRFRLDFNLNAASSLQRAGAAGRIPDFFDFNWLSGKHPERTSF</sequence>
<gene>
    <name evidence="2" type="ORF">EYF80_052883</name>
</gene>
<evidence type="ECO:0000313" key="3">
    <source>
        <dbReference type="Proteomes" id="UP000314294"/>
    </source>
</evidence>
<comment type="caution">
    <text evidence="2">The sequence shown here is derived from an EMBL/GenBank/DDBJ whole genome shotgun (WGS) entry which is preliminary data.</text>
</comment>
<feature type="compositionally biased region" description="Polar residues" evidence="1">
    <location>
        <begin position="1"/>
        <end position="15"/>
    </location>
</feature>
<reference evidence="2 3" key="1">
    <citation type="submission" date="2019-03" db="EMBL/GenBank/DDBJ databases">
        <title>First draft genome of Liparis tanakae, snailfish: a comprehensive survey of snailfish specific genes.</title>
        <authorList>
            <person name="Kim W."/>
            <person name="Song I."/>
            <person name="Jeong J.-H."/>
            <person name="Kim D."/>
            <person name="Kim S."/>
            <person name="Ryu S."/>
            <person name="Song J.Y."/>
            <person name="Lee S.K."/>
        </authorList>
    </citation>
    <scope>NUCLEOTIDE SEQUENCE [LARGE SCALE GENOMIC DNA]</scope>
    <source>
        <tissue evidence="2">Muscle</tissue>
    </source>
</reference>
<evidence type="ECO:0000256" key="1">
    <source>
        <dbReference type="SAM" id="MobiDB-lite"/>
    </source>
</evidence>
<name>A0A4Z2F808_9TELE</name>
<evidence type="ECO:0000313" key="2">
    <source>
        <dbReference type="EMBL" id="TNN36941.1"/>
    </source>
</evidence>
<dbReference type="EMBL" id="SRLO01001551">
    <property type="protein sequence ID" value="TNN36941.1"/>
    <property type="molecule type" value="Genomic_DNA"/>
</dbReference>